<evidence type="ECO:0000313" key="2">
    <source>
        <dbReference type="EMBL" id="MBA8846702.1"/>
    </source>
</evidence>
<keyword evidence="3" id="KW-1185">Reference proteome</keyword>
<proteinExistence type="predicted"/>
<dbReference type="AlphaFoldDB" id="A0A839E8F4"/>
<evidence type="ECO:0000313" key="3">
    <source>
        <dbReference type="Proteomes" id="UP000585905"/>
    </source>
</evidence>
<dbReference type="PANTHER" id="PTHR40943:SF1">
    <property type="entry name" value="CYTOPLASMIC PROTEIN"/>
    <property type="match status" value="1"/>
</dbReference>
<evidence type="ECO:0000259" key="1">
    <source>
        <dbReference type="Pfam" id="PF05899"/>
    </source>
</evidence>
<dbReference type="Gene3D" id="2.60.120.10">
    <property type="entry name" value="Jelly Rolls"/>
    <property type="match status" value="1"/>
</dbReference>
<accession>A0A839E8F4</accession>
<protein>
    <recommendedName>
        <fullName evidence="1">(S)-ureidoglycine aminohydrolase cupin domain-containing protein</fullName>
    </recommendedName>
</protein>
<dbReference type="InterPro" id="IPR008579">
    <property type="entry name" value="UGlyAH_Cupin_dom"/>
</dbReference>
<dbReference type="SUPFAM" id="SSF51182">
    <property type="entry name" value="RmlC-like cupins"/>
    <property type="match status" value="1"/>
</dbReference>
<dbReference type="RefSeq" id="WP_182489481.1">
    <property type="nucleotide sequence ID" value="NZ_BAAAOV010000002.1"/>
</dbReference>
<gene>
    <name evidence="2" type="ORF">FHX53_000266</name>
</gene>
<feature type="domain" description="(S)-ureidoglycine aminohydrolase cupin" evidence="1">
    <location>
        <begin position="45"/>
        <end position="113"/>
    </location>
</feature>
<dbReference type="EMBL" id="JACGWX010000001">
    <property type="protein sequence ID" value="MBA8846702.1"/>
    <property type="molecule type" value="Genomic_DNA"/>
</dbReference>
<dbReference type="InterPro" id="IPR011051">
    <property type="entry name" value="RmlC_Cupin_sf"/>
</dbReference>
<dbReference type="Pfam" id="PF05899">
    <property type="entry name" value="Cupin_3"/>
    <property type="match status" value="1"/>
</dbReference>
<dbReference type="Proteomes" id="UP000585905">
    <property type="component" value="Unassembled WGS sequence"/>
</dbReference>
<dbReference type="InterPro" id="IPR014710">
    <property type="entry name" value="RmlC-like_jellyroll"/>
</dbReference>
<dbReference type="PANTHER" id="PTHR40943">
    <property type="entry name" value="CYTOPLASMIC PROTEIN-RELATED"/>
    <property type="match status" value="1"/>
</dbReference>
<name>A0A839E8F4_9MICO</name>
<organism evidence="2 3">
    <name type="scientific">Microcella alkalica</name>
    <dbReference type="NCBI Taxonomy" id="355930"/>
    <lineage>
        <taxon>Bacteria</taxon>
        <taxon>Bacillati</taxon>
        <taxon>Actinomycetota</taxon>
        <taxon>Actinomycetes</taxon>
        <taxon>Micrococcales</taxon>
        <taxon>Microbacteriaceae</taxon>
        <taxon>Microcella</taxon>
    </lineage>
</organism>
<comment type="caution">
    <text evidence="2">The sequence shown here is derived from an EMBL/GenBank/DDBJ whole genome shotgun (WGS) entry which is preliminary data.</text>
</comment>
<reference evidence="2 3" key="1">
    <citation type="submission" date="2020-07" db="EMBL/GenBank/DDBJ databases">
        <title>Sequencing the genomes of 1000 actinobacteria strains.</title>
        <authorList>
            <person name="Klenk H.-P."/>
        </authorList>
    </citation>
    <scope>NUCLEOTIDE SEQUENCE [LARGE SCALE GENOMIC DNA]</scope>
    <source>
        <strain evidence="2 3">DSM 19663</strain>
    </source>
</reference>
<sequence length="115" mass="12822">MTSLPLDAPTIVQALELELELERVDPEQVVDGDPHVGSVALTELDDWEVGVWEITPGIVTDVEVEEVFIVLRGRAILRREDGSETELVPGSVGRLEDGEETEWEVLETLRKIYIA</sequence>